<dbReference type="InterPro" id="IPR056209">
    <property type="entry name" value="SU10_adaptor"/>
</dbReference>
<dbReference type="EMBL" id="JACDQQ010001224">
    <property type="protein sequence ID" value="MBA0085816.1"/>
    <property type="molecule type" value="Genomic_DNA"/>
</dbReference>
<dbReference type="Pfam" id="PF24175">
    <property type="entry name" value="SU10_adaptor"/>
    <property type="match status" value="1"/>
</dbReference>
<evidence type="ECO:0000313" key="2">
    <source>
        <dbReference type="Proteomes" id="UP000567293"/>
    </source>
</evidence>
<accession>A0A7V8SXE3</accession>
<gene>
    <name evidence="1" type="ORF">HRJ53_12530</name>
</gene>
<comment type="caution">
    <text evidence="1">The sequence shown here is derived from an EMBL/GenBank/DDBJ whole genome shotgun (WGS) entry which is preliminary data.</text>
</comment>
<evidence type="ECO:0000313" key="1">
    <source>
        <dbReference type="EMBL" id="MBA0085816.1"/>
    </source>
</evidence>
<protein>
    <submittedName>
        <fullName evidence="1">Uncharacterized protein</fullName>
    </submittedName>
</protein>
<organism evidence="1 2">
    <name type="scientific">Candidatus Acidiferrum panamense</name>
    <dbReference type="NCBI Taxonomy" id="2741543"/>
    <lineage>
        <taxon>Bacteria</taxon>
        <taxon>Pseudomonadati</taxon>
        <taxon>Acidobacteriota</taxon>
        <taxon>Terriglobia</taxon>
        <taxon>Candidatus Acidiferrales</taxon>
        <taxon>Candidatus Acidiferrum</taxon>
    </lineage>
</organism>
<dbReference type="Proteomes" id="UP000567293">
    <property type="component" value="Unassembled WGS sequence"/>
</dbReference>
<sequence>MTTLGPITTVGTYEFQVGDLLHDTTFNRWSQSQIDTYINTARKQLVMDTGCLRSLQNLYLTAGVEQYLFGQVTGAVITNGGTGYSGPSVVFTGGGGSSQAVATLTQSGGAVNTITFTSFGSGYTSTPTATISDTGAGTGASLAVGFINVLTFDVLDIHPLWGTQRYSLDWYPFRTFSALFRQWTAAAYQRQPVAWAVYGDNSVFIGPPPDQSYNIEFDTIIMPTPFAVADTTTVDAIPNMAQDPIQFYAAYLAKKNAQNYGEAEQHLNDYHRRLMEVTAVYTGRIKSQYGTGVSVP</sequence>
<proteinExistence type="predicted"/>
<dbReference type="AlphaFoldDB" id="A0A7V8SXE3"/>
<keyword evidence="2" id="KW-1185">Reference proteome</keyword>
<name>A0A7V8SXE3_9BACT</name>
<reference evidence="1" key="1">
    <citation type="submission" date="2020-06" db="EMBL/GenBank/DDBJ databases">
        <title>Legume-microbial interactions unlock mineral nutrients during tropical forest succession.</title>
        <authorList>
            <person name="Epihov D.Z."/>
        </authorList>
    </citation>
    <scope>NUCLEOTIDE SEQUENCE [LARGE SCALE GENOMIC DNA]</scope>
    <source>
        <strain evidence="1">Pan2503</strain>
    </source>
</reference>